<dbReference type="PANTHER" id="PTHR11122">
    <property type="entry name" value="APOSPORY-ASSOCIATED PROTEIN C-RELATED"/>
    <property type="match status" value="1"/>
</dbReference>
<accession>A0ABS8C3N9</accession>
<comment type="catalytic activity">
    <reaction evidence="1">
        <text>alpha-D-glucose 6-phosphate = beta-D-glucose 6-phosphate</text>
        <dbReference type="Rhea" id="RHEA:16249"/>
        <dbReference type="ChEBI" id="CHEBI:58225"/>
        <dbReference type="ChEBI" id="CHEBI:58247"/>
        <dbReference type="EC" id="5.1.3.15"/>
    </reaction>
</comment>
<dbReference type="RefSeq" id="WP_226750982.1">
    <property type="nucleotide sequence ID" value="NZ_JAEINI020000004.1"/>
</dbReference>
<proteinExistence type="inferred from homology"/>
<dbReference type="SUPFAM" id="SSF74650">
    <property type="entry name" value="Galactose mutarotase-like"/>
    <property type="match status" value="1"/>
</dbReference>
<comment type="similarity">
    <text evidence="2 4">Belongs to the glucose-6-phosphate 1-epimerase family.</text>
</comment>
<dbReference type="Gene3D" id="2.70.98.10">
    <property type="match status" value="1"/>
</dbReference>
<dbReference type="PANTHER" id="PTHR11122:SF13">
    <property type="entry name" value="GLUCOSE-6-PHOSPHATE 1-EPIMERASE"/>
    <property type="match status" value="1"/>
</dbReference>
<dbReference type="EMBL" id="JAEINI020000004">
    <property type="protein sequence ID" value="MCB5226897.1"/>
    <property type="molecule type" value="Genomic_DNA"/>
</dbReference>
<evidence type="ECO:0000313" key="6">
    <source>
        <dbReference type="Proteomes" id="UP000633814"/>
    </source>
</evidence>
<evidence type="ECO:0000256" key="3">
    <source>
        <dbReference type="ARBA" id="ARBA00023235"/>
    </source>
</evidence>
<evidence type="ECO:0000256" key="2">
    <source>
        <dbReference type="ARBA" id="ARBA00005866"/>
    </source>
</evidence>
<dbReference type="InterPro" id="IPR008183">
    <property type="entry name" value="Aldose_1/G6P_1-epimerase"/>
</dbReference>
<reference evidence="5 6" key="1">
    <citation type="submission" date="2021-10" db="EMBL/GenBank/DDBJ databases">
        <title>Alishewanella koreense sp. nov. isolated from seawater of southwestern coast in South Korea and the proposal for the reclassification of Rheinheimera perlucida and Rheinheimera tuosuensis as Arsukibacterium perlucida and Arsukibacterium tuosuensis.</title>
        <authorList>
            <person name="Kim K.H."/>
            <person name="Ruan W."/>
            <person name="Kim K.R."/>
            <person name="Baek J.H."/>
            <person name="Jeon C.O."/>
        </authorList>
    </citation>
    <scope>NUCLEOTIDE SEQUENCE [LARGE SCALE GENOMIC DNA]</scope>
    <source>
        <strain evidence="5 6">16-MA</strain>
    </source>
</reference>
<sequence length="283" mass="31856">MSSASAQLGFAHLTDLPCYRLQFQQASLVVSLYGGHLLSYQPQPGQETLWLSPLASWHQQQPLRGGVPICWPWFGPIEAKLNPEQQAVPNHGLVRNRMWTYIDSQAHSDFNSLTLSISIDDMPGHRAKTLSLTLCLRLYADKLSITLECDEPMLQQAALHSYFQVPSLNACTVQGLGQRFMDKVRQQHFIEAEPVVFNQEIDRVYLEPAAQLSMQSGHYQLLIDQQGHDSTVLWNPAAERSKAMADLPDHGYQEFVCVETAQLQMATPSPLQLTQTLQLTKTE</sequence>
<gene>
    <name evidence="5" type="ORF">JAO78_008715</name>
</gene>
<comment type="caution">
    <text evidence="5">The sequence shown here is derived from an EMBL/GenBank/DDBJ whole genome shotgun (WGS) entry which is preliminary data.</text>
</comment>
<evidence type="ECO:0000256" key="1">
    <source>
        <dbReference type="ARBA" id="ARBA00001096"/>
    </source>
</evidence>
<evidence type="ECO:0000256" key="4">
    <source>
        <dbReference type="PIRNR" id="PIRNR016020"/>
    </source>
</evidence>
<dbReference type="PIRSF" id="PIRSF016020">
    <property type="entry name" value="PHexose_mutarotase"/>
    <property type="match status" value="1"/>
</dbReference>
<evidence type="ECO:0000313" key="5">
    <source>
        <dbReference type="EMBL" id="MCB5226897.1"/>
    </source>
</evidence>
<keyword evidence="6" id="KW-1185">Reference proteome</keyword>
<dbReference type="InterPro" id="IPR011013">
    <property type="entry name" value="Gal_mutarotase_sf_dom"/>
</dbReference>
<dbReference type="InterPro" id="IPR014718">
    <property type="entry name" value="GH-type_carb-bd"/>
</dbReference>
<dbReference type="EC" id="5.1.3.15" evidence="4"/>
<dbReference type="Proteomes" id="UP000633814">
    <property type="component" value="Unassembled WGS sequence"/>
</dbReference>
<keyword evidence="3 4" id="KW-0413">Isomerase</keyword>
<name>A0ABS8C3N9_9ALTE</name>
<dbReference type="InterPro" id="IPR025532">
    <property type="entry name" value="G6P_1-epimerase"/>
</dbReference>
<dbReference type="Pfam" id="PF01263">
    <property type="entry name" value="Aldose_epim"/>
    <property type="match status" value="1"/>
</dbReference>
<organism evidence="5 6">
    <name type="scientific">Alishewanella maricola</name>
    <dbReference type="NCBI Taxonomy" id="2795740"/>
    <lineage>
        <taxon>Bacteria</taxon>
        <taxon>Pseudomonadati</taxon>
        <taxon>Pseudomonadota</taxon>
        <taxon>Gammaproteobacteria</taxon>
        <taxon>Alteromonadales</taxon>
        <taxon>Alteromonadaceae</taxon>
        <taxon>Alishewanella</taxon>
    </lineage>
</organism>
<protein>
    <recommendedName>
        <fullName evidence="4">Putative glucose-6-phosphate 1-epimerase</fullName>
        <ecNumber evidence="4">5.1.3.15</ecNumber>
    </recommendedName>
</protein>
<dbReference type="CDD" id="cd09020">
    <property type="entry name" value="D-hex-6-P-epi_like"/>
    <property type="match status" value="1"/>
</dbReference>